<sequence length="17" mass="1975">MSIHHLLTLVQMNVLLI</sequence>
<protein>
    <submittedName>
        <fullName evidence="1">Uncharacterized protein</fullName>
    </submittedName>
</protein>
<evidence type="ECO:0000313" key="1">
    <source>
        <dbReference type="EMBL" id="JAH03590.1"/>
    </source>
</evidence>
<organism evidence="1">
    <name type="scientific">Anguilla anguilla</name>
    <name type="common">European freshwater eel</name>
    <name type="synonym">Muraena anguilla</name>
    <dbReference type="NCBI Taxonomy" id="7936"/>
    <lineage>
        <taxon>Eukaryota</taxon>
        <taxon>Metazoa</taxon>
        <taxon>Chordata</taxon>
        <taxon>Craniata</taxon>
        <taxon>Vertebrata</taxon>
        <taxon>Euteleostomi</taxon>
        <taxon>Actinopterygii</taxon>
        <taxon>Neopterygii</taxon>
        <taxon>Teleostei</taxon>
        <taxon>Anguilliformes</taxon>
        <taxon>Anguillidae</taxon>
        <taxon>Anguilla</taxon>
    </lineage>
</organism>
<name>A0A0E9PHM6_ANGAN</name>
<proteinExistence type="predicted"/>
<dbReference type="EMBL" id="GBXM01104987">
    <property type="protein sequence ID" value="JAH03590.1"/>
    <property type="molecule type" value="Transcribed_RNA"/>
</dbReference>
<accession>A0A0E9PHM6</accession>
<dbReference type="AlphaFoldDB" id="A0A0E9PHM6"/>
<reference evidence="1" key="1">
    <citation type="submission" date="2014-11" db="EMBL/GenBank/DDBJ databases">
        <authorList>
            <person name="Amaro Gonzalez C."/>
        </authorList>
    </citation>
    <scope>NUCLEOTIDE SEQUENCE</scope>
</reference>
<reference evidence="1" key="2">
    <citation type="journal article" date="2015" name="Fish Shellfish Immunol.">
        <title>Early steps in the European eel (Anguilla anguilla)-Vibrio vulnificus interaction in the gills: Role of the RtxA13 toxin.</title>
        <authorList>
            <person name="Callol A."/>
            <person name="Pajuelo D."/>
            <person name="Ebbesson L."/>
            <person name="Teles M."/>
            <person name="MacKenzie S."/>
            <person name="Amaro C."/>
        </authorList>
    </citation>
    <scope>NUCLEOTIDE SEQUENCE</scope>
</reference>